<dbReference type="EMBL" id="DOGS01000011">
    <property type="protein sequence ID" value="HBQ47335.1"/>
    <property type="molecule type" value="Genomic_DNA"/>
</dbReference>
<organism evidence="4 5">
    <name type="scientific">Hyphomonas atlantica</name>
    <dbReference type="NCBI Taxonomy" id="1280948"/>
    <lineage>
        <taxon>Bacteria</taxon>
        <taxon>Pseudomonadati</taxon>
        <taxon>Pseudomonadota</taxon>
        <taxon>Alphaproteobacteria</taxon>
        <taxon>Hyphomonadales</taxon>
        <taxon>Hyphomonadaceae</taxon>
        <taxon>Hyphomonas</taxon>
    </lineage>
</organism>
<proteinExistence type="predicted"/>
<feature type="domain" description="SnoaL-like" evidence="1">
    <location>
        <begin position="12"/>
        <end position="107"/>
    </location>
</feature>
<dbReference type="PATRIC" id="fig|1280948.3.peg.2659"/>
<evidence type="ECO:0000313" key="4">
    <source>
        <dbReference type="EMBL" id="KCZ59154.1"/>
    </source>
</evidence>
<dbReference type="STRING" id="1280948.HY36_07715"/>
<dbReference type="InterPro" id="IPR037401">
    <property type="entry name" value="SnoaL-like"/>
</dbReference>
<gene>
    <name evidence="2" type="ORF">DCG65_07700</name>
    <name evidence="3" type="ORF">DD728_00365</name>
    <name evidence="4" type="ORF">HY36_07715</name>
</gene>
<dbReference type="OrthoDB" id="7845226at2"/>
<evidence type="ECO:0000313" key="6">
    <source>
        <dbReference type="Proteomes" id="UP000259173"/>
    </source>
</evidence>
<name>A0A059DYW5_9PROT</name>
<evidence type="ECO:0000313" key="5">
    <source>
        <dbReference type="Proteomes" id="UP000024547"/>
    </source>
</evidence>
<dbReference type="Proteomes" id="UP000024547">
    <property type="component" value="Unassembled WGS sequence"/>
</dbReference>
<dbReference type="InterPro" id="IPR032710">
    <property type="entry name" value="NTF2-like_dom_sf"/>
</dbReference>
<accession>A0A059DYW5</accession>
<dbReference type="Proteomes" id="UP000259173">
    <property type="component" value="Unassembled WGS sequence"/>
</dbReference>
<dbReference type="Gene3D" id="3.10.450.50">
    <property type="match status" value="1"/>
</dbReference>
<dbReference type="Proteomes" id="UP000263957">
    <property type="component" value="Unassembled WGS sequence"/>
</dbReference>
<keyword evidence="5" id="KW-1185">Reference proteome</keyword>
<dbReference type="eggNOG" id="ENOG50313AN">
    <property type="taxonomic scope" value="Bacteria"/>
</dbReference>
<sequence>MASADAFDAWLDAYARAHDGGDVALLKSLFGETAEFFETPFNAPAKGAEVISTYFADIWARTADSVFEIEKIAEGWAHWTMGGTIVALDEPYRANGILKVELDADGRCHSLTLWTERLSVRESDMLSQRDA</sequence>
<reference evidence="6 7" key="2">
    <citation type="journal article" date="2018" name="Nat. Biotechnol.">
        <title>A standardized bacterial taxonomy based on genome phylogeny substantially revises the tree of life.</title>
        <authorList>
            <person name="Parks D.H."/>
            <person name="Chuvochina M."/>
            <person name="Waite D.W."/>
            <person name="Rinke C."/>
            <person name="Skarshewski A."/>
            <person name="Chaumeil P.A."/>
            <person name="Hugenholtz P."/>
        </authorList>
    </citation>
    <scope>NUCLEOTIDE SEQUENCE [LARGE SCALE GENOMIC DNA]</scope>
    <source>
        <strain evidence="3">UBA10378</strain>
        <strain evidence="2">UBA8557</strain>
    </source>
</reference>
<evidence type="ECO:0000313" key="3">
    <source>
        <dbReference type="EMBL" id="HBQ47335.1"/>
    </source>
</evidence>
<reference evidence="4 5" key="1">
    <citation type="journal article" date="2014" name="Antonie Van Leeuwenhoek">
        <title>Hyphomonas beringensis sp. nov. and Hyphomonas chukchiensis sp. nov., isolated from surface seawater of the Bering Sea and Chukchi Sea.</title>
        <authorList>
            <person name="Li C."/>
            <person name="Lai Q."/>
            <person name="Li G."/>
            <person name="Dong C."/>
            <person name="Wang J."/>
            <person name="Liao Y."/>
            <person name="Shao Z."/>
        </authorList>
    </citation>
    <scope>NUCLEOTIDE SEQUENCE [LARGE SCALE GENOMIC DNA]</scope>
    <source>
        <strain evidence="4 5">22II1-22F38</strain>
    </source>
</reference>
<comment type="caution">
    <text evidence="4">The sequence shown here is derived from an EMBL/GenBank/DDBJ whole genome shotgun (WGS) entry which is preliminary data.</text>
</comment>
<protein>
    <submittedName>
        <fullName evidence="2">Nuclear transport factor 2 family protein</fullName>
    </submittedName>
</protein>
<evidence type="ECO:0000313" key="7">
    <source>
        <dbReference type="Proteomes" id="UP000263957"/>
    </source>
</evidence>
<evidence type="ECO:0000259" key="1">
    <source>
        <dbReference type="Pfam" id="PF12680"/>
    </source>
</evidence>
<dbReference type="RefSeq" id="WP_035553647.1">
    <property type="nucleotide sequence ID" value="NZ_AWFH01000045.1"/>
</dbReference>
<dbReference type="GeneID" id="92500778"/>
<dbReference type="EMBL" id="DMBR01000233">
    <property type="protein sequence ID" value="HAE94428.1"/>
    <property type="molecule type" value="Genomic_DNA"/>
</dbReference>
<dbReference type="Pfam" id="PF12680">
    <property type="entry name" value="SnoaL_2"/>
    <property type="match status" value="1"/>
</dbReference>
<dbReference type="EMBL" id="AWFH01000045">
    <property type="protein sequence ID" value="KCZ59154.1"/>
    <property type="molecule type" value="Genomic_DNA"/>
</dbReference>
<dbReference type="SUPFAM" id="SSF54427">
    <property type="entry name" value="NTF2-like"/>
    <property type="match status" value="1"/>
</dbReference>
<dbReference type="AlphaFoldDB" id="A0A059DYW5"/>
<evidence type="ECO:0000313" key="2">
    <source>
        <dbReference type="EMBL" id="HAE94428.1"/>
    </source>
</evidence>